<evidence type="ECO:0000313" key="10">
    <source>
        <dbReference type="EMBL" id="CAX59583.1"/>
    </source>
</evidence>
<organism evidence="11">
    <name type="scientific">Erwinia billingiae (strain Eb661)</name>
    <dbReference type="NCBI Taxonomy" id="634500"/>
    <lineage>
        <taxon>Bacteria</taxon>
        <taxon>Pseudomonadati</taxon>
        <taxon>Pseudomonadota</taxon>
        <taxon>Gammaproteobacteria</taxon>
        <taxon>Enterobacterales</taxon>
        <taxon>Erwiniaceae</taxon>
        <taxon>Erwinia</taxon>
    </lineage>
</organism>
<dbReference type="Proteomes" id="UP000008793">
    <property type="component" value="Chromosome"/>
</dbReference>
<evidence type="ECO:0000256" key="6">
    <source>
        <dbReference type="ARBA" id="ARBA00022801"/>
    </source>
</evidence>
<name>D8MRX6_ERWBE</name>
<evidence type="ECO:0000256" key="7">
    <source>
        <dbReference type="PIRNR" id="PIRNR001013"/>
    </source>
</evidence>
<dbReference type="GO" id="GO:0004521">
    <property type="term" value="F:RNA endonuclease activity"/>
    <property type="evidence" value="ECO:0007669"/>
    <property type="project" value="UniProtKB-UniRule"/>
</dbReference>
<dbReference type="RefSeq" id="WP_013202073.1">
    <property type="nucleotide sequence ID" value="NC_014306.1"/>
</dbReference>
<sequence length="157" mass="17628">MNKKLIIAAILAIVATAAGLRHPSKPPADRQQAAHTSTASATNSSSDISTLTQQQRVADYLHQHQRLPAYYLTKGEARKQGWEPSRGNLCQSLPGRAIGGDRFSNREKVLPEKQGRHWFEADVNYDCGRRGSDRMLYSSDGLIYVTKDHYRNVEQVY</sequence>
<evidence type="ECO:0000256" key="5">
    <source>
        <dbReference type="ARBA" id="ARBA00022722"/>
    </source>
</evidence>
<dbReference type="Pfam" id="PF00545">
    <property type="entry name" value="Ribonuclease"/>
    <property type="match status" value="1"/>
</dbReference>
<dbReference type="GO" id="GO:0005576">
    <property type="term" value="C:extracellular region"/>
    <property type="evidence" value="ECO:0007669"/>
    <property type="project" value="UniProtKB-SubCell"/>
</dbReference>
<feature type="active site" description="Proton acceptor" evidence="8">
    <location>
        <position position="120"/>
    </location>
</feature>
<accession>D8MRX6</accession>
<dbReference type="EC" id="3.1.27.-" evidence="7"/>
<evidence type="ECO:0000256" key="2">
    <source>
        <dbReference type="ARBA" id="ARBA00009006"/>
    </source>
</evidence>
<feature type="active site" description="Proton donor" evidence="8">
    <location>
        <position position="149"/>
    </location>
</feature>
<dbReference type="STRING" id="634500.EbC_20520"/>
<comment type="similarity">
    <text evidence="2 7">Belongs to the ribonuclease N1/T1 family.</text>
</comment>
<dbReference type="AlphaFoldDB" id="D8MRX6"/>
<dbReference type="InterPro" id="IPR001887">
    <property type="entry name" value="Barnase"/>
</dbReference>
<keyword evidence="11" id="KW-1185">Reference proteome</keyword>
<evidence type="ECO:0000256" key="4">
    <source>
        <dbReference type="ARBA" id="ARBA00022525"/>
    </source>
</evidence>
<evidence type="ECO:0000256" key="1">
    <source>
        <dbReference type="ARBA" id="ARBA00004613"/>
    </source>
</evidence>
<keyword evidence="7" id="KW-0732">Signal</keyword>
<dbReference type="KEGG" id="ebi:EbC_20520"/>
<dbReference type="GeneID" id="90512072"/>
<dbReference type="InterPro" id="IPR016191">
    <property type="entry name" value="Ribonuclease/ribotoxin"/>
</dbReference>
<keyword evidence="4 7" id="KW-0964">Secreted</keyword>
<dbReference type="eggNOG" id="COG4290">
    <property type="taxonomic scope" value="Bacteria"/>
</dbReference>
<protein>
    <recommendedName>
        <fullName evidence="3 7">Ribonuclease</fullName>
        <ecNumber evidence="7">3.1.27.-</ecNumber>
    </recommendedName>
</protein>
<dbReference type="InterPro" id="IPR000026">
    <property type="entry name" value="N1-like"/>
</dbReference>
<keyword evidence="6 7" id="KW-0378">Hydrolase</keyword>
<comment type="subcellular location">
    <subcellularLocation>
        <location evidence="1 7">Secreted</location>
    </subcellularLocation>
</comment>
<keyword evidence="7" id="KW-0255">Endonuclease</keyword>
<dbReference type="Gene3D" id="3.10.450.30">
    <property type="entry name" value="Microbial ribonucleases"/>
    <property type="match status" value="1"/>
</dbReference>
<dbReference type="HOGENOM" id="CLU_104572_3_0_6"/>
<dbReference type="PRINTS" id="PR00117">
    <property type="entry name" value="BARNASE"/>
</dbReference>
<evidence type="ECO:0000256" key="8">
    <source>
        <dbReference type="PIRSR" id="PIRSR001013-1"/>
    </source>
</evidence>
<gene>
    <name evidence="10" type="ordered locus">EbC_20520</name>
</gene>
<dbReference type="EMBL" id="FP236843">
    <property type="protein sequence ID" value="CAX59583.1"/>
    <property type="molecule type" value="Genomic_DNA"/>
</dbReference>
<feature type="chain" id="PRO_5008815479" description="Ribonuclease" evidence="7">
    <location>
        <begin position="18"/>
        <end position="157"/>
    </location>
</feature>
<dbReference type="SUPFAM" id="SSF53933">
    <property type="entry name" value="Microbial ribonucleases"/>
    <property type="match status" value="1"/>
</dbReference>
<feature type="signal peptide" evidence="7">
    <location>
        <begin position="1"/>
        <end position="17"/>
    </location>
</feature>
<dbReference type="GO" id="GO:0003723">
    <property type="term" value="F:RNA binding"/>
    <property type="evidence" value="ECO:0007669"/>
    <property type="project" value="UniProtKB-UniRule"/>
</dbReference>
<evidence type="ECO:0000313" key="11">
    <source>
        <dbReference type="Proteomes" id="UP000008793"/>
    </source>
</evidence>
<keyword evidence="5 7" id="KW-0540">Nuclease</keyword>
<evidence type="ECO:0000256" key="3">
    <source>
        <dbReference type="ARBA" id="ARBA00022214"/>
    </source>
</evidence>
<feature type="compositionally biased region" description="Low complexity" evidence="9">
    <location>
        <begin position="33"/>
        <end position="49"/>
    </location>
</feature>
<dbReference type="PIRSF" id="PIRSF001013">
    <property type="entry name" value="Barnase"/>
    <property type="match status" value="1"/>
</dbReference>
<evidence type="ECO:0000256" key="9">
    <source>
        <dbReference type="SAM" id="MobiDB-lite"/>
    </source>
</evidence>
<proteinExistence type="inferred from homology"/>
<reference evidence="10 11" key="1">
    <citation type="journal article" date="2010" name="BMC Genomics">
        <title>Genome comparison of the epiphytic bacteria Erwinia billingiae and E. tasmaniensis with the pear pathogen E. pyrifoliae.</title>
        <authorList>
            <person name="Kube M."/>
            <person name="Migdoll A.M."/>
            <person name="Gehring I."/>
            <person name="Heitmann K."/>
            <person name="Mayer Y."/>
            <person name="Kuhl H."/>
            <person name="Knaust F."/>
            <person name="Geider K."/>
            <person name="Reinhardt R."/>
        </authorList>
    </citation>
    <scope>NUCLEOTIDE SEQUENCE [LARGE SCALE GENOMIC DNA]</scope>
    <source>
        <strain evidence="10 11">Eb661</strain>
    </source>
</reference>
<dbReference type="GO" id="GO:0016787">
    <property type="term" value="F:hydrolase activity"/>
    <property type="evidence" value="ECO:0007669"/>
    <property type="project" value="UniProtKB-KW"/>
</dbReference>
<feature type="region of interest" description="Disordered" evidence="9">
    <location>
        <begin position="21"/>
        <end position="49"/>
    </location>
</feature>